<dbReference type="OrthoDB" id="9804366at2"/>
<name>H0HTW3_9HYPH</name>
<dbReference type="InterPro" id="IPR000192">
    <property type="entry name" value="Aminotrans_V_dom"/>
</dbReference>
<dbReference type="EMBL" id="AHAM01000144">
    <property type="protein sequence ID" value="EHK55850.1"/>
    <property type="molecule type" value="Genomic_DNA"/>
</dbReference>
<evidence type="ECO:0000259" key="2">
    <source>
        <dbReference type="Pfam" id="PF00266"/>
    </source>
</evidence>
<organism evidence="3 4">
    <name type="scientific">Mesorhizobium alhagi CCNWXJ12-2</name>
    <dbReference type="NCBI Taxonomy" id="1107882"/>
    <lineage>
        <taxon>Bacteria</taxon>
        <taxon>Pseudomonadati</taxon>
        <taxon>Pseudomonadota</taxon>
        <taxon>Alphaproteobacteria</taxon>
        <taxon>Hyphomicrobiales</taxon>
        <taxon>Phyllobacteriaceae</taxon>
        <taxon>Allomesorhizobium</taxon>
    </lineage>
</organism>
<dbReference type="Gene3D" id="3.40.640.10">
    <property type="entry name" value="Type I PLP-dependent aspartate aminotransferase-like (Major domain)"/>
    <property type="match status" value="1"/>
</dbReference>
<dbReference type="SUPFAM" id="SSF53383">
    <property type="entry name" value="PLP-dependent transferases"/>
    <property type="match status" value="1"/>
</dbReference>
<dbReference type="Gene3D" id="3.90.1150.10">
    <property type="entry name" value="Aspartate Aminotransferase, domain 1"/>
    <property type="match status" value="1"/>
</dbReference>
<feature type="domain" description="Aminotransferase class V" evidence="2">
    <location>
        <begin position="53"/>
        <end position="415"/>
    </location>
</feature>
<evidence type="ECO:0000256" key="1">
    <source>
        <dbReference type="ARBA" id="ARBA00022898"/>
    </source>
</evidence>
<dbReference type="InterPro" id="IPR015424">
    <property type="entry name" value="PyrdxlP-dep_Trfase"/>
</dbReference>
<dbReference type="Proteomes" id="UP000003250">
    <property type="component" value="Unassembled WGS sequence"/>
</dbReference>
<dbReference type="InterPro" id="IPR015421">
    <property type="entry name" value="PyrdxlP-dep_Trfase_major"/>
</dbReference>
<accession>H0HTW3</accession>
<keyword evidence="4" id="KW-1185">Reference proteome</keyword>
<dbReference type="Pfam" id="PF00266">
    <property type="entry name" value="Aminotran_5"/>
    <property type="match status" value="1"/>
</dbReference>
<evidence type="ECO:0000313" key="4">
    <source>
        <dbReference type="Proteomes" id="UP000003250"/>
    </source>
</evidence>
<dbReference type="PATRIC" id="fig|1107882.3.peg.3524"/>
<sequence length="490" mass="52215">MPTIRRETAADPGLLRQFRVALSSGDVIERLRAGLIGNDAMIDGPFGLKPLVYADYVASGRALMQVEEFVLARVLPFYANSHTEASYCGGFMTRLRREARAAIGECCGATDEHAVIFAGSGATAGLNRLVSLLGVTEAVASGRLARIIIGPYEHHSNILPWRESGAEVIEIAEDPSGGPDLAALGAALRDASGIDCVICAFSAASNVTGIVTDVAAVTRMVKAAGARMVWDYAGAGPYLPISMSPAANAEIDAIVVSPHKFIGGPGASGVLIVRRDAVAATKPSWPGGGTVRFVSPTAHDYSDRIEAREEAGTPNVVGDIRAALAFLVKDAIGAEAMQNRNADLTRRATAAWREVEQIELLGCRAAPKLPIFSFRVRDGNGGYVHQQLVTRMLSDRFGIQARGGCACAGPYVHRLLSIDDAESERMRWAILAGEEMEKPGFIRLNFSVLLPDDKVKFILDAVAELARDAGQFVPRYDVDAGRAIFFPHAA</sequence>
<dbReference type="RefSeq" id="WP_008837223.1">
    <property type="nucleotide sequence ID" value="NZ_AHAM01000144.1"/>
</dbReference>
<reference evidence="3 4" key="1">
    <citation type="journal article" date="2012" name="J. Bacteriol.">
        <title>Draft Genome Sequence of Mesorhizobium alhagi CCNWXJ12-2T, a Novel Salt-Resistant Species Isolated from the Desert of Northwestern China.</title>
        <authorList>
            <person name="Zhou M."/>
            <person name="Chen W."/>
            <person name="Chen H."/>
            <person name="Wei G."/>
        </authorList>
    </citation>
    <scope>NUCLEOTIDE SEQUENCE [LARGE SCALE GENOMIC DNA]</scope>
    <source>
        <strain evidence="3 4">CCNWXJ12-2</strain>
    </source>
</reference>
<dbReference type="InterPro" id="IPR015422">
    <property type="entry name" value="PyrdxlP-dep_Trfase_small"/>
</dbReference>
<proteinExistence type="predicted"/>
<dbReference type="PANTHER" id="PTHR43686:SF1">
    <property type="entry name" value="AMINOTRAN_5 DOMAIN-CONTAINING PROTEIN"/>
    <property type="match status" value="1"/>
</dbReference>
<keyword evidence="1" id="KW-0663">Pyridoxal phosphate</keyword>
<dbReference type="PANTHER" id="PTHR43686">
    <property type="entry name" value="SULFURTRANSFERASE-RELATED"/>
    <property type="match status" value="1"/>
</dbReference>
<dbReference type="AlphaFoldDB" id="H0HTW3"/>
<protein>
    <submittedName>
        <fullName evidence="3">Cysteine desulfurase</fullName>
    </submittedName>
</protein>
<evidence type="ECO:0000313" key="3">
    <source>
        <dbReference type="EMBL" id="EHK55850.1"/>
    </source>
</evidence>
<gene>
    <name evidence="3" type="ORF">MAXJ12_18023</name>
</gene>